<evidence type="ECO:0000313" key="3">
    <source>
        <dbReference type="Proteomes" id="UP000823914"/>
    </source>
</evidence>
<dbReference type="PANTHER" id="PTHR43283:SF7">
    <property type="entry name" value="BETA-LACTAMASE-RELATED DOMAIN-CONTAINING PROTEIN"/>
    <property type="match status" value="1"/>
</dbReference>
<dbReference type="PANTHER" id="PTHR43283">
    <property type="entry name" value="BETA-LACTAMASE-RELATED"/>
    <property type="match status" value="1"/>
</dbReference>
<organism evidence="2 3">
    <name type="scientific">Candidatus Treponema excrementipullorum</name>
    <dbReference type="NCBI Taxonomy" id="2838768"/>
    <lineage>
        <taxon>Bacteria</taxon>
        <taxon>Pseudomonadati</taxon>
        <taxon>Spirochaetota</taxon>
        <taxon>Spirochaetia</taxon>
        <taxon>Spirochaetales</taxon>
        <taxon>Treponemataceae</taxon>
        <taxon>Treponema</taxon>
    </lineage>
</organism>
<dbReference type="InterPro" id="IPR012338">
    <property type="entry name" value="Beta-lactam/transpept-like"/>
</dbReference>
<dbReference type="InterPro" id="IPR050789">
    <property type="entry name" value="Diverse_Enzym_Activities"/>
</dbReference>
<evidence type="ECO:0000313" key="2">
    <source>
        <dbReference type="EMBL" id="MBU3850049.1"/>
    </source>
</evidence>
<dbReference type="Proteomes" id="UP000823914">
    <property type="component" value="Unassembled WGS sequence"/>
</dbReference>
<dbReference type="InterPro" id="IPR001466">
    <property type="entry name" value="Beta-lactam-related"/>
</dbReference>
<dbReference type="Gene3D" id="3.40.710.10">
    <property type="entry name" value="DD-peptidase/beta-lactamase superfamily"/>
    <property type="match status" value="1"/>
</dbReference>
<dbReference type="EMBL" id="JAHLFV010000135">
    <property type="protein sequence ID" value="MBU3850049.1"/>
    <property type="molecule type" value="Genomic_DNA"/>
</dbReference>
<dbReference type="SUPFAM" id="SSF56601">
    <property type="entry name" value="beta-lactamase/transpeptidase-like"/>
    <property type="match status" value="1"/>
</dbReference>
<accession>A0A9E2L296</accession>
<reference evidence="2" key="2">
    <citation type="submission" date="2021-04" db="EMBL/GenBank/DDBJ databases">
        <authorList>
            <person name="Gilroy R."/>
        </authorList>
    </citation>
    <scope>NUCLEOTIDE SEQUENCE</scope>
    <source>
        <strain evidence="2">Gambia15-2214</strain>
    </source>
</reference>
<reference evidence="2" key="1">
    <citation type="journal article" date="2021" name="PeerJ">
        <title>Extensive microbial diversity within the chicken gut microbiome revealed by metagenomics and culture.</title>
        <authorList>
            <person name="Gilroy R."/>
            <person name="Ravi A."/>
            <person name="Getino M."/>
            <person name="Pursley I."/>
            <person name="Horton D.L."/>
            <person name="Alikhan N.F."/>
            <person name="Baker D."/>
            <person name="Gharbi K."/>
            <person name="Hall N."/>
            <person name="Watson M."/>
            <person name="Adriaenssens E.M."/>
            <person name="Foster-Nyarko E."/>
            <person name="Jarju S."/>
            <person name="Secka A."/>
            <person name="Antonio M."/>
            <person name="Oren A."/>
            <person name="Chaudhuri R.R."/>
            <person name="La Ragione R."/>
            <person name="Hildebrand F."/>
            <person name="Pallen M.J."/>
        </authorList>
    </citation>
    <scope>NUCLEOTIDE SEQUENCE</scope>
    <source>
        <strain evidence="2">Gambia15-2214</strain>
    </source>
</reference>
<name>A0A9E2L296_9SPIR</name>
<dbReference type="Pfam" id="PF00144">
    <property type="entry name" value="Beta-lactamase"/>
    <property type="match status" value="1"/>
</dbReference>
<feature type="domain" description="Beta-lactamase-related" evidence="1">
    <location>
        <begin position="115"/>
        <end position="402"/>
    </location>
</feature>
<evidence type="ECO:0000259" key="1">
    <source>
        <dbReference type="Pfam" id="PF00144"/>
    </source>
</evidence>
<dbReference type="AlphaFoldDB" id="A0A9E2L296"/>
<proteinExistence type="predicted"/>
<protein>
    <submittedName>
        <fullName evidence="2">Beta-lactamase family protein</fullName>
    </submittedName>
</protein>
<gene>
    <name evidence="2" type="ORF">IAA16_05745</name>
</gene>
<sequence length="426" mass="47198">MMVLSVCSMMFAQTALDAKESDPTTMGWMQGFPPAEDKILSPVDGSFFTFPGLRYSVNHMREFSPTRVVPAAKDRHYGVKTEIDSNIDKVTFTPWGSDTTMTWAESLEANYTDGIIVMHKGKIVYEKYFGGLDAEGIHAAMSVSKSFAGTIASILIAEGVLDPTKLVIDYIPELKDSAFADATVEEVLDMTTAIQFSEDYSDPNAEVWEYGLAGNVFRPADYTGPKNYYEYLATVKKLPGQEHGEVFGYKTANAELVGWIISRASGKDLADLISEKIWKPMGAFYDGYYIIDPAGKTSSGGGFSLNLRDMAVFGELMRRNGNFWGTQIIPQEAIAMIREGGSQEVFEKSGDYPTLKGWSYKNMWWITHNEHGAYMARGVHGQAIYIDPTAEMVIARFSSAPNASNKYLDPTSLPAYEAVAEYLMNK</sequence>
<comment type="caution">
    <text evidence="2">The sequence shown here is derived from an EMBL/GenBank/DDBJ whole genome shotgun (WGS) entry which is preliminary data.</text>
</comment>